<dbReference type="EMBL" id="CABVLU010000002">
    <property type="protein sequence ID" value="VVT49457.1"/>
    <property type="molecule type" value="Genomic_DNA"/>
</dbReference>
<accession>A0A5E8BEG1</accession>
<dbReference type="Gene3D" id="6.10.140.880">
    <property type="match status" value="1"/>
</dbReference>
<comment type="similarity">
    <text evidence="2">Belongs to the ATPase epsilon chain family.</text>
</comment>
<keyword evidence="8" id="KW-0406">Ion transport</keyword>
<evidence type="ECO:0000256" key="6">
    <source>
        <dbReference type="ARBA" id="ARBA00022792"/>
    </source>
</evidence>
<evidence type="ECO:0000313" key="17">
    <source>
        <dbReference type="Proteomes" id="UP000398389"/>
    </source>
</evidence>
<evidence type="ECO:0000256" key="12">
    <source>
        <dbReference type="ARBA" id="ARBA00023310"/>
    </source>
</evidence>
<evidence type="ECO:0000313" key="16">
    <source>
        <dbReference type="EMBL" id="VVT49457.1"/>
    </source>
</evidence>
<dbReference type="GO" id="GO:0005743">
    <property type="term" value="C:mitochondrial inner membrane"/>
    <property type="evidence" value="ECO:0007669"/>
    <property type="project" value="UniProtKB-SubCell"/>
</dbReference>
<evidence type="ECO:0000256" key="1">
    <source>
        <dbReference type="ARBA" id="ARBA00004273"/>
    </source>
</evidence>
<evidence type="ECO:0000256" key="8">
    <source>
        <dbReference type="ARBA" id="ARBA00023065"/>
    </source>
</evidence>
<dbReference type="FunFam" id="2.60.15.10:FF:000003">
    <property type="entry name" value="ATP synthase subunit delta, mitochondrial"/>
    <property type="match status" value="1"/>
</dbReference>
<evidence type="ECO:0000256" key="10">
    <source>
        <dbReference type="ARBA" id="ARBA00023136"/>
    </source>
</evidence>
<evidence type="ECO:0000259" key="15">
    <source>
        <dbReference type="Pfam" id="PF21334"/>
    </source>
</evidence>
<organism evidence="16 17">
    <name type="scientific">Magnusiomyces paraingens</name>
    <dbReference type="NCBI Taxonomy" id="2606893"/>
    <lineage>
        <taxon>Eukaryota</taxon>
        <taxon>Fungi</taxon>
        <taxon>Dikarya</taxon>
        <taxon>Ascomycota</taxon>
        <taxon>Saccharomycotina</taxon>
        <taxon>Dipodascomycetes</taxon>
        <taxon>Dipodascales</taxon>
        <taxon>Dipodascaceae</taxon>
        <taxon>Magnusiomyces</taxon>
    </lineage>
</organism>
<keyword evidence="10" id="KW-0472">Membrane</keyword>
<keyword evidence="7" id="KW-0809">Transit peptide</keyword>
<keyword evidence="11" id="KW-0139">CF(1)</keyword>
<dbReference type="PANTHER" id="PTHR13822:SF7">
    <property type="entry name" value="ATP SYNTHASE SUBUNIT DELTA, MITOCHONDRIAL"/>
    <property type="match status" value="1"/>
</dbReference>
<gene>
    <name evidence="16" type="ORF">SAPINGB_P002279</name>
</gene>
<dbReference type="InterPro" id="IPR048938">
    <property type="entry name" value="ATPD_C_fung"/>
</dbReference>
<evidence type="ECO:0000256" key="2">
    <source>
        <dbReference type="ARBA" id="ARBA00005712"/>
    </source>
</evidence>
<keyword evidence="5" id="KW-0375">Hydrogen ion transport</keyword>
<proteinExistence type="inferred from homology"/>
<evidence type="ECO:0000256" key="11">
    <source>
        <dbReference type="ARBA" id="ARBA00023196"/>
    </source>
</evidence>
<feature type="domain" description="F1F0-ATP synthase subunit delta C-terminal" evidence="15">
    <location>
        <begin position="124"/>
        <end position="161"/>
    </location>
</feature>
<dbReference type="PANTHER" id="PTHR13822">
    <property type="entry name" value="ATP SYNTHASE DELTA/EPSILON CHAIN"/>
    <property type="match status" value="1"/>
</dbReference>
<evidence type="ECO:0000256" key="5">
    <source>
        <dbReference type="ARBA" id="ARBA00022781"/>
    </source>
</evidence>
<dbReference type="GeneID" id="43581098"/>
<evidence type="ECO:0000259" key="14">
    <source>
        <dbReference type="Pfam" id="PF02823"/>
    </source>
</evidence>
<dbReference type="InterPro" id="IPR001469">
    <property type="entry name" value="ATP_synth_F1_dsu/esu"/>
</dbReference>
<dbReference type="Proteomes" id="UP000398389">
    <property type="component" value="Unassembled WGS sequence"/>
</dbReference>
<keyword evidence="4" id="KW-0813">Transport</keyword>
<dbReference type="OrthoDB" id="270171at2759"/>
<dbReference type="InterPro" id="IPR020546">
    <property type="entry name" value="ATP_synth_F1_dsu/esu_N"/>
</dbReference>
<keyword evidence="9" id="KW-0496">Mitochondrion</keyword>
<dbReference type="RefSeq" id="XP_031852889.1">
    <property type="nucleotide sequence ID" value="XM_031996998.1"/>
</dbReference>
<keyword evidence="6" id="KW-0999">Mitochondrion inner membrane</keyword>
<dbReference type="GO" id="GO:0046933">
    <property type="term" value="F:proton-transporting ATP synthase activity, rotational mechanism"/>
    <property type="evidence" value="ECO:0007669"/>
    <property type="project" value="InterPro"/>
</dbReference>
<dbReference type="Pfam" id="PF21334">
    <property type="entry name" value="ATPD_C_fung"/>
    <property type="match status" value="1"/>
</dbReference>
<dbReference type="Pfam" id="PF02823">
    <property type="entry name" value="ATP-synt_DE_N"/>
    <property type="match status" value="1"/>
</dbReference>
<dbReference type="CDD" id="cd12152">
    <property type="entry name" value="F1-ATPase_delta"/>
    <property type="match status" value="1"/>
</dbReference>
<dbReference type="InterPro" id="IPR036771">
    <property type="entry name" value="ATPsynth_dsu/esu_N"/>
</dbReference>
<name>A0A5E8BEG1_9ASCO</name>
<dbReference type="HAMAP" id="MF_00530">
    <property type="entry name" value="ATP_synth_epsil_bac"/>
    <property type="match status" value="1"/>
</dbReference>
<evidence type="ECO:0000256" key="9">
    <source>
        <dbReference type="ARBA" id="ARBA00023128"/>
    </source>
</evidence>
<comment type="subcellular location">
    <subcellularLocation>
        <location evidence="1">Mitochondrion inner membrane</location>
    </subcellularLocation>
</comment>
<protein>
    <recommendedName>
        <fullName evidence="3">ATP synthase subunit delta, mitochondrial</fullName>
    </recommendedName>
    <alternativeName>
        <fullName evidence="13">F-ATPase delta subunit</fullName>
    </alternativeName>
</protein>
<evidence type="ECO:0000256" key="7">
    <source>
        <dbReference type="ARBA" id="ARBA00022946"/>
    </source>
</evidence>
<evidence type="ECO:0000256" key="3">
    <source>
        <dbReference type="ARBA" id="ARBA00016960"/>
    </source>
</evidence>
<dbReference type="SUPFAM" id="SSF51344">
    <property type="entry name" value="Epsilon subunit of F1F0-ATP synthase N-terminal domain"/>
    <property type="match status" value="1"/>
</dbReference>
<keyword evidence="17" id="KW-1185">Reference proteome</keyword>
<dbReference type="AlphaFoldDB" id="A0A5E8BEG1"/>
<dbReference type="GO" id="GO:0045259">
    <property type="term" value="C:proton-transporting ATP synthase complex"/>
    <property type="evidence" value="ECO:0007669"/>
    <property type="project" value="UniProtKB-KW"/>
</dbReference>
<keyword evidence="12" id="KW-0066">ATP synthesis</keyword>
<sequence>MMYLARSVARKALPAMARPSMFVARRGFAEAVPADKLRLSLALPHETIYENTDVVQVNIPSTAGDLGILADHVPTIQQLRPGLVEIIESGGKSTQYFVSGGFATVSEGSKIAVNVVEAFAPEDFSSEAVKSLTAEAQKNVNSSDEAVSTEAKIQLEVLESLAYYVK</sequence>
<dbReference type="Gene3D" id="2.60.15.10">
    <property type="entry name" value="F0F1 ATP synthase delta/epsilon subunit, N-terminal"/>
    <property type="match status" value="1"/>
</dbReference>
<evidence type="ECO:0000256" key="4">
    <source>
        <dbReference type="ARBA" id="ARBA00022448"/>
    </source>
</evidence>
<reference evidence="16 17" key="1">
    <citation type="submission" date="2019-09" db="EMBL/GenBank/DDBJ databases">
        <authorList>
            <person name="Brejova B."/>
        </authorList>
    </citation>
    <scope>NUCLEOTIDE SEQUENCE [LARGE SCALE GENOMIC DNA]</scope>
</reference>
<evidence type="ECO:0000256" key="13">
    <source>
        <dbReference type="ARBA" id="ARBA00031669"/>
    </source>
</evidence>
<feature type="domain" description="ATP synthase F1 complex delta/epsilon subunit N-terminal" evidence="14">
    <location>
        <begin position="37"/>
        <end position="107"/>
    </location>
</feature>